<feature type="domain" description="ABM" evidence="2">
    <location>
        <begin position="38"/>
        <end position="124"/>
    </location>
</feature>
<protein>
    <submittedName>
        <fullName evidence="3">Antibiotic biosynthesis monooxygenase</fullName>
    </submittedName>
</protein>
<keyword evidence="1" id="KW-0732">Signal</keyword>
<dbReference type="Gene3D" id="3.30.70.100">
    <property type="match status" value="1"/>
</dbReference>
<dbReference type="OrthoDB" id="5518280at2"/>
<reference evidence="3 4" key="1">
    <citation type="journal article" date="2010" name="Int. J. Syst. Evol. Microbiol.">
        <title>Sphingopyxis bauzanensis sp. nov., a psychrophilic bacterium isolated from soil.</title>
        <authorList>
            <person name="Zhang D.C."/>
            <person name="Liu H.C."/>
            <person name="Xin Y.H."/>
            <person name="Zhou Y.G."/>
            <person name="Schinner F."/>
            <person name="Margesin R."/>
        </authorList>
    </citation>
    <scope>NUCLEOTIDE SEQUENCE [LARGE SCALE GENOMIC DNA]</scope>
    <source>
        <strain evidence="3 4">DSM 22271</strain>
    </source>
</reference>
<dbReference type="PROSITE" id="PS51725">
    <property type="entry name" value="ABM"/>
    <property type="match status" value="1"/>
</dbReference>
<evidence type="ECO:0000313" key="3">
    <source>
        <dbReference type="EMBL" id="OWQ94645.1"/>
    </source>
</evidence>
<evidence type="ECO:0000313" key="4">
    <source>
        <dbReference type="Proteomes" id="UP000197361"/>
    </source>
</evidence>
<feature type="signal peptide" evidence="1">
    <location>
        <begin position="1"/>
        <end position="25"/>
    </location>
</feature>
<evidence type="ECO:0000256" key="1">
    <source>
        <dbReference type="SAM" id="SignalP"/>
    </source>
</evidence>
<dbReference type="Pfam" id="PF03992">
    <property type="entry name" value="ABM"/>
    <property type="match status" value="1"/>
</dbReference>
<sequence>MDRRAHLAGLLAMAAMVLPARQSQAMEDVMADKIVPQYGVIGQMNAKPGQRAALAAILQEGTADMPGNLGYLVGNDMANADALWIVEFWTDKDAHAASLALPQVRAAITKARPIIAGFGTRAEFKPLFDESE</sequence>
<keyword evidence="4" id="KW-1185">Reference proteome</keyword>
<keyword evidence="3" id="KW-0560">Oxidoreductase</keyword>
<dbReference type="EMBL" id="NISK01000004">
    <property type="protein sequence ID" value="OWQ94645.1"/>
    <property type="molecule type" value="Genomic_DNA"/>
</dbReference>
<keyword evidence="3" id="KW-0503">Monooxygenase</keyword>
<dbReference type="InterPro" id="IPR011008">
    <property type="entry name" value="Dimeric_a/b-barrel"/>
</dbReference>
<proteinExistence type="predicted"/>
<dbReference type="SUPFAM" id="SSF54909">
    <property type="entry name" value="Dimeric alpha+beta barrel"/>
    <property type="match status" value="1"/>
</dbReference>
<organism evidence="3 4">
    <name type="scientific">Sphingopyxis bauzanensis</name>
    <dbReference type="NCBI Taxonomy" id="651663"/>
    <lineage>
        <taxon>Bacteria</taxon>
        <taxon>Pseudomonadati</taxon>
        <taxon>Pseudomonadota</taxon>
        <taxon>Alphaproteobacteria</taxon>
        <taxon>Sphingomonadales</taxon>
        <taxon>Sphingomonadaceae</taxon>
        <taxon>Sphingopyxis</taxon>
    </lineage>
</organism>
<feature type="chain" id="PRO_5012376925" evidence="1">
    <location>
        <begin position="26"/>
        <end position="132"/>
    </location>
</feature>
<dbReference type="Proteomes" id="UP000197361">
    <property type="component" value="Unassembled WGS sequence"/>
</dbReference>
<dbReference type="GO" id="GO:0004497">
    <property type="term" value="F:monooxygenase activity"/>
    <property type="evidence" value="ECO:0007669"/>
    <property type="project" value="UniProtKB-KW"/>
</dbReference>
<dbReference type="InterPro" id="IPR007138">
    <property type="entry name" value="ABM_dom"/>
</dbReference>
<name>A0A246JQL4_9SPHN</name>
<evidence type="ECO:0000259" key="2">
    <source>
        <dbReference type="PROSITE" id="PS51725"/>
    </source>
</evidence>
<gene>
    <name evidence="3" type="ORF">CDQ92_16350</name>
</gene>
<dbReference type="AlphaFoldDB" id="A0A246JQL4"/>
<comment type="caution">
    <text evidence="3">The sequence shown here is derived from an EMBL/GenBank/DDBJ whole genome shotgun (WGS) entry which is preliminary data.</text>
</comment>
<accession>A0A246JQL4</accession>